<dbReference type="Proteomes" id="UP000249828">
    <property type="component" value="Unassembled WGS sequence"/>
</dbReference>
<reference evidence="3 4" key="1">
    <citation type="submission" date="2017-11" db="EMBL/GenBank/DDBJ databases">
        <title>Draft genome sequence of Enterococcus plantarum TRW2 strain isolated from lettuce.</title>
        <authorList>
            <person name="Kim E.B."/>
            <person name="Marco M.L."/>
            <person name="Williams T.R."/>
            <person name="You I.H."/>
        </authorList>
    </citation>
    <scope>NUCLEOTIDE SEQUENCE [LARGE SCALE GENOMIC DNA]</scope>
    <source>
        <strain evidence="3 4">TRW2</strain>
    </source>
</reference>
<keyword evidence="4" id="KW-1185">Reference proteome</keyword>
<evidence type="ECO:0000313" key="4">
    <source>
        <dbReference type="Proteomes" id="UP000249828"/>
    </source>
</evidence>
<evidence type="ECO:0000256" key="2">
    <source>
        <dbReference type="SAM" id="Phobius"/>
    </source>
</evidence>
<dbReference type="AlphaFoldDB" id="A0A2W3YSL1"/>
<evidence type="ECO:0000313" key="3">
    <source>
        <dbReference type="EMBL" id="PZL70591.1"/>
    </source>
</evidence>
<keyword evidence="2" id="KW-0472">Membrane</keyword>
<dbReference type="RefSeq" id="WP_111248687.1">
    <property type="nucleotide sequence ID" value="NZ_JAFLVY010000006.1"/>
</dbReference>
<evidence type="ECO:0000256" key="1">
    <source>
        <dbReference type="SAM" id="MobiDB-lite"/>
    </source>
</evidence>
<accession>A0A2W3YSL1</accession>
<keyword evidence="2" id="KW-0812">Transmembrane</keyword>
<protein>
    <submittedName>
        <fullName evidence="3">Uncharacterized protein</fullName>
    </submittedName>
</protein>
<keyword evidence="2" id="KW-1133">Transmembrane helix</keyword>
<proteinExistence type="predicted"/>
<gene>
    <name evidence="3" type="ORF">CI088_14455</name>
</gene>
<feature type="transmembrane region" description="Helical" evidence="2">
    <location>
        <begin position="6"/>
        <end position="27"/>
    </location>
</feature>
<feature type="region of interest" description="Disordered" evidence="1">
    <location>
        <begin position="55"/>
        <end position="80"/>
    </location>
</feature>
<organism evidence="3 4">
    <name type="scientific">Enterococcus plantarum</name>
    <dbReference type="NCBI Taxonomy" id="1077675"/>
    <lineage>
        <taxon>Bacteria</taxon>
        <taxon>Bacillati</taxon>
        <taxon>Bacillota</taxon>
        <taxon>Bacilli</taxon>
        <taxon>Lactobacillales</taxon>
        <taxon>Enterococcaceae</taxon>
        <taxon>Enterococcus</taxon>
    </lineage>
</organism>
<comment type="caution">
    <text evidence="3">The sequence shown here is derived from an EMBL/GenBank/DDBJ whole genome shotgun (WGS) entry which is preliminary data.</text>
</comment>
<sequence length="111" mass="12723">MFISFGMFIGLIIITIIMIALIIYLTFTGGNHKSHHDNTQKAVEAAKERLAQNNLTASQPAIDSTQNESAYPNDFTQETENHYYQESTYEETIEDDYSLHVLPYPKDDNFK</sequence>
<dbReference type="EMBL" id="PIEU01000112">
    <property type="protein sequence ID" value="PZL70591.1"/>
    <property type="molecule type" value="Genomic_DNA"/>
</dbReference>
<name>A0A2W3YSL1_9ENTE</name>